<protein>
    <submittedName>
        <fullName evidence="2">IS1595 family transposase</fullName>
    </submittedName>
</protein>
<dbReference type="Pfam" id="PF12762">
    <property type="entry name" value="DDE_Tnp_IS1595"/>
    <property type="match status" value="1"/>
</dbReference>
<name>A0A5K7ZSN4_9BACT</name>
<dbReference type="NCBIfam" id="NF033547">
    <property type="entry name" value="transpos_IS1595"/>
    <property type="match status" value="1"/>
</dbReference>
<dbReference type="InterPro" id="IPR024442">
    <property type="entry name" value="Transposase_Zn_ribbon"/>
</dbReference>
<gene>
    <name evidence="2" type="primary">tnpA</name>
    <name evidence="2" type="ORF">DSCO28_37870</name>
</gene>
<dbReference type="SMART" id="SM01126">
    <property type="entry name" value="DDE_Tnp_IS1595"/>
    <property type="match status" value="1"/>
</dbReference>
<dbReference type="RefSeq" id="WP_173179606.1">
    <property type="nucleotide sequence ID" value="NZ_AP021876.1"/>
</dbReference>
<dbReference type="InterPro" id="IPR024445">
    <property type="entry name" value="Tnp_ISXO2-like"/>
</dbReference>
<accession>A0A5K7ZSN4</accession>
<feature type="domain" description="ISXO2-like transposase" evidence="1">
    <location>
        <begin position="134"/>
        <end position="278"/>
    </location>
</feature>
<reference evidence="2 3" key="1">
    <citation type="submission" date="2019-11" db="EMBL/GenBank/DDBJ databases">
        <title>Comparative genomics of hydrocarbon-degrading Desulfosarcina strains.</title>
        <authorList>
            <person name="Watanabe M."/>
            <person name="Kojima H."/>
            <person name="Fukui M."/>
        </authorList>
    </citation>
    <scope>NUCLEOTIDE SEQUENCE [LARGE SCALE GENOMIC DNA]</scope>
    <source>
        <strain evidence="2 3">28bB2T</strain>
    </source>
</reference>
<evidence type="ECO:0000313" key="2">
    <source>
        <dbReference type="EMBL" id="BBO83221.1"/>
    </source>
</evidence>
<dbReference type="EMBL" id="AP021876">
    <property type="protein sequence ID" value="BBO83221.1"/>
    <property type="molecule type" value="Genomic_DNA"/>
</dbReference>
<proteinExistence type="predicted"/>
<dbReference type="Proteomes" id="UP000425960">
    <property type="component" value="Chromosome"/>
</dbReference>
<evidence type="ECO:0000313" key="3">
    <source>
        <dbReference type="Proteomes" id="UP000425960"/>
    </source>
</evidence>
<organism evidence="2 3">
    <name type="scientific">Desulfosarcina ovata subsp. sediminis</name>
    <dbReference type="NCBI Taxonomy" id="885957"/>
    <lineage>
        <taxon>Bacteria</taxon>
        <taxon>Pseudomonadati</taxon>
        <taxon>Thermodesulfobacteriota</taxon>
        <taxon>Desulfobacteria</taxon>
        <taxon>Desulfobacterales</taxon>
        <taxon>Desulfosarcinaceae</taxon>
        <taxon>Desulfosarcina</taxon>
    </lineage>
</organism>
<evidence type="ECO:0000259" key="1">
    <source>
        <dbReference type="SMART" id="SM01126"/>
    </source>
</evidence>
<sequence length="319" mass="36746">MTEFIISEDFPSNQVEFEKRFNDEQACRDYMAKIKWPEGFRCRSCGHQHYWISARGLYICTRCESPNSLTANTVMHGTKKPLMFWFKAMWWFTTRQSGVNATNLKDLLGLRSYQTAWVWLHKLRRCTIRQGREQLSGKVEVDEFVIGGHQPGKRGRGANGKTIVVAAVEKERKKLGRIRLQVVSDYSGDTLKQVVTTNVSEGSTVMTDGWKGYNFLEENDGYSQIKILASKTDDKESVLPGVHLVASLVKRLILGTFQGRLDPRHLQSYLDEYVFRFNRRRSKSIGKKFMRIVEQVNKSTKTTYEQIKDGVPPLFLLAN</sequence>
<dbReference type="AlphaFoldDB" id="A0A5K7ZSN4"/>
<dbReference type="Pfam" id="PF12760">
    <property type="entry name" value="Zn_ribbon_IS1595"/>
    <property type="match status" value="1"/>
</dbReference>
<dbReference type="KEGG" id="dov:DSCO28_37870"/>